<proteinExistence type="predicted"/>
<dbReference type="AlphaFoldDB" id="A0A1N6RPM5"/>
<dbReference type="EMBL" id="FTMP01000003">
    <property type="protein sequence ID" value="SIQ30682.1"/>
    <property type="molecule type" value="Genomic_DNA"/>
</dbReference>
<protein>
    <recommendedName>
        <fullName evidence="4">Solute-binding protein family 3/N-terminal domain-containing protein</fullName>
    </recommendedName>
</protein>
<dbReference type="Proteomes" id="UP000185841">
    <property type="component" value="Unassembled WGS sequence"/>
</dbReference>
<evidence type="ECO:0000256" key="1">
    <source>
        <dbReference type="SAM" id="SignalP"/>
    </source>
</evidence>
<dbReference type="RefSeq" id="WP_076426094.1">
    <property type="nucleotide sequence ID" value="NZ_FTMP01000003.1"/>
</dbReference>
<feature type="chain" id="PRO_5013201511" description="Solute-binding protein family 3/N-terminal domain-containing protein" evidence="1">
    <location>
        <begin position="20"/>
        <end position="290"/>
    </location>
</feature>
<sequence length="290" mass="32642">MSRLLLLALLMGLAGSIRAAEPLTWFLLPIPGAVNINQQGAPDDGMAIELLRALEPGLHRRGVPVRYELGNVPRMQLLLEKGRPLCAAVTLRSAERDRLAFFVPLLALPPMQLVVRAKDQRRLPLENGQVAWQALLASGLKGAVRSQRVYPETIRMNIQQALSEGRLQTVSLPGSTDKHLLMLSYGRFDFTLEYPLMVSQVMRGGQLKEPLALFPLQQVEQLGVIGTYCTRGPWGEQMARHIDSSLRELQPQESLDALYRRWLPPDSYQAYEAPIREFLQDRARQPIHLD</sequence>
<keyword evidence="1" id="KW-0732">Signal</keyword>
<dbReference type="SUPFAM" id="SSF53850">
    <property type="entry name" value="Periplasmic binding protein-like II"/>
    <property type="match status" value="1"/>
</dbReference>
<organism evidence="2 3">
    <name type="scientific">Aquipseudomonas alcaligenes</name>
    <name type="common">Pseudomonas alcaligenes</name>
    <dbReference type="NCBI Taxonomy" id="43263"/>
    <lineage>
        <taxon>Bacteria</taxon>
        <taxon>Pseudomonadati</taxon>
        <taxon>Pseudomonadota</taxon>
        <taxon>Gammaproteobacteria</taxon>
        <taxon>Pseudomonadales</taxon>
        <taxon>Pseudomonadaceae</taxon>
        <taxon>Aquipseudomonas</taxon>
    </lineage>
</organism>
<evidence type="ECO:0000313" key="2">
    <source>
        <dbReference type="EMBL" id="SIQ30682.1"/>
    </source>
</evidence>
<evidence type="ECO:0000313" key="3">
    <source>
        <dbReference type="Proteomes" id="UP000185841"/>
    </source>
</evidence>
<feature type="signal peptide" evidence="1">
    <location>
        <begin position="1"/>
        <end position="19"/>
    </location>
</feature>
<gene>
    <name evidence="2" type="ORF">SAMN05878282_103103</name>
</gene>
<evidence type="ECO:0008006" key="4">
    <source>
        <dbReference type="Google" id="ProtNLM"/>
    </source>
</evidence>
<name>A0A1N6RPM5_AQUAC</name>
<accession>A0A1N6RPM5</accession>
<reference evidence="2 3" key="1">
    <citation type="submission" date="2017-01" db="EMBL/GenBank/DDBJ databases">
        <authorList>
            <person name="Mah S.A."/>
            <person name="Swanson W.J."/>
            <person name="Moy G.W."/>
            <person name="Vacquier V.D."/>
        </authorList>
    </citation>
    <scope>NUCLEOTIDE SEQUENCE [LARGE SCALE GENOMIC DNA]</scope>
    <source>
        <strain evidence="2 3">RU36E</strain>
    </source>
</reference>